<gene>
    <name evidence="1" type="ORF">BD94_1076</name>
</gene>
<dbReference type="KEGG" id="eao:BD94_1076"/>
<dbReference type="EMBL" id="CP007547">
    <property type="protein sequence ID" value="AIL44851.1"/>
    <property type="molecule type" value="Genomic_DNA"/>
</dbReference>
<protein>
    <submittedName>
        <fullName evidence="1">Uncharacterized protein</fullName>
    </submittedName>
</protein>
<evidence type="ECO:0000313" key="1">
    <source>
        <dbReference type="EMBL" id="AIL44851.1"/>
    </source>
</evidence>
<dbReference type="AlphaFoldDB" id="A0A077EBB4"/>
<dbReference type="eggNOG" id="COG4894">
    <property type="taxonomic scope" value="Bacteria"/>
</dbReference>
<dbReference type="Proteomes" id="UP000028933">
    <property type="component" value="Chromosome"/>
</dbReference>
<reference evidence="1" key="2">
    <citation type="journal article" date="2015" name="Genome Biol. Evol.">
        <title>Complete Genome Sequence and Transcriptomic Analysis of the Novel Pathogen Elizabethkingia anophelis in Response to Oxidative Stress.</title>
        <authorList>
            <person name="Li Y."/>
            <person name="Liu Y."/>
            <person name="Chew S.C."/>
            <person name="Tay M."/>
            <person name="Salido M.M."/>
            <person name="Teo J."/>
            <person name="Lauro F.M."/>
            <person name="Givskov M."/>
            <person name="Yang L."/>
        </authorList>
    </citation>
    <scope>NUCLEOTIDE SEQUENCE</scope>
    <source>
        <strain evidence="1">NUHP1</strain>
    </source>
</reference>
<proteinExistence type="predicted"/>
<reference evidence="1" key="1">
    <citation type="journal article" date="2013" name="Lancet">
        <title>First case of E anophelis outbreak in an intensive-care unit.</title>
        <authorList>
            <person name="Teo J."/>
            <person name="Tan S.Y."/>
            <person name="Tay M."/>
            <person name="Ding Y."/>
            <person name="Kjelleberg S."/>
            <person name="Givskov M."/>
            <person name="Lin R.T."/>
            <person name="Yang L."/>
        </authorList>
    </citation>
    <scope>NUCLEOTIDE SEQUENCE [LARGE SCALE GENOMIC DNA]</scope>
    <source>
        <strain evidence="1">NUHP1</strain>
    </source>
</reference>
<organism evidence="1 2">
    <name type="scientific">Elizabethkingia anophelis NUHP1</name>
    <dbReference type="NCBI Taxonomy" id="1338011"/>
    <lineage>
        <taxon>Bacteria</taxon>
        <taxon>Pseudomonadati</taxon>
        <taxon>Bacteroidota</taxon>
        <taxon>Flavobacteriia</taxon>
        <taxon>Flavobacteriales</taxon>
        <taxon>Weeksellaceae</taxon>
        <taxon>Elizabethkingia</taxon>
    </lineage>
</organism>
<dbReference type="InterPro" id="IPR007612">
    <property type="entry name" value="LOR"/>
</dbReference>
<dbReference type="STRING" id="1338011.BD94_1076"/>
<dbReference type="Pfam" id="PF04525">
    <property type="entry name" value="LOR"/>
    <property type="match status" value="1"/>
</dbReference>
<name>A0A077EBB4_9FLAO</name>
<evidence type="ECO:0000313" key="2">
    <source>
        <dbReference type="Proteomes" id="UP000028933"/>
    </source>
</evidence>
<dbReference type="HOGENOM" id="CLU_1324760_0_0_10"/>
<accession>A0A077EBB4</accession>
<sequence length="217" mass="25365">MTIYVYAIFADPNYNILLMKNPEYPLFLQFKITTLANDFVAKDKNDNTIAYVRQKMFKLKEDVVVFNNESKAEELFRIKADRWLDFNANYSISESRTGESLGKIGRRGMKSIWKSTYIGMDKHGSEDYTIREDNGWVKVWDSMIGELPIIGMFTGYILNPSYTLTDKEGNKIFQLKKMPSFFGRKFMLQKFADIPENDESRLILSFMMMVLLERARG</sequence>